<protein>
    <submittedName>
        <fullName evidence="7">Serine/threonine protein kinase</fullName>
    </submittedName>
</protein>
<evidence type="ECO:0000256" key="4">
    <source>
        <dbReference type="ARBA" id="ARBA00022840"/>
    </source>
</evidence>
<proteinExistence type="predicted"/>
<feature type="compositionally biased region" description="Basic and acidic residues" evidence="5">
    <location>
        <begin position="417"/>
        <end position="433"/>
    </location>
</feature>
<dbReference type="Gene3D" id="3.30.200.20">
    <property type="entry name" value="Phosphorylase Kinase, domain 1"/>
    <property type="match status" value="1"/>
</dbReference>
<sequence length="527" mass="56507">MDMRIRSRPTTAEHGKTDHAQRMKDAMTPGRLGPYRLLRFVGRDDGGTVYEADEPGLPGRWALTVLHASAAPSTETAQSRVRSAVLAAAKVRHPNIVPAHDFGCEGHSAFVTTAFVEGETLEHYLARVGRLPALQALALVAQLLSALEYAHRNGLVHSAIHPKHLLIARNGQLKVTGYGWVAAVAQAAARPGVLDSAPHMAPELALGGPADHRSDLYSAAVVGYQLLTGALPFQRGEVPQGTPASARNARPALPFELDAVFERALARSPEARYRSAAELGEALRSALGTPVWVRQKDPALPAATASVQRHEFPKWAPDVAAIATPDSTSPNWLVRRAGLTLAIGCAAFVVWIGGLSGNERSLSDAATAIASQADRERVSDPPKPVIESQATTLAPTTLPIPPLASTAVATPARINRQELETTERTNRTPAREEVIDETPEPARAHPAARKRTSAAGVHAAHRPAQRAARQPRSARLDHKCRHDSDLVREMCTVISCATAEFRHHPVCIKLHADAQARHQLAESRGAP</sequence>
<feature type="domain" description="Protein kinase" evidence="6">
    <location>
        <begin position="35"/>
        <end position="287"/>
    </location>
</feature>
<evidence type="ECO:0000256" key="1">
    <source>
        <dbReference type="ARBA" id="ARBA00022679"/>
    </source>
</evidence>
<keyword evidence="4" id="KW-0067">ATP-binding</keyword>
<keyword evidence="8" id="KW-1185">Reference proteome</keyword>
<name>A0A4Z0C3A6_9BURK</name>
<organism evidence="7 8">
    <name type="scientific">Ramlibacter henchirensis</name>
    <dbReference type="NCBI Taxonomy" id="204072"/>
    <lineage>
        <taxon>Bacteria</taxon>
        <taxon>Pseudomonadati</taxon>
        <taxon>Pseudomonadota</taxon>
        <taxon>Betaproteobacteria</taxon>
        <taxon>Burkholderiales</taxon>
        <taxon>Comamonadaceae</taxon>
        <taxon>Ramlibacter</taxon>
    </lineage>
</organism>
<gene>
    <name evidence="7" type="ORF">EZ313_01760</name>
</gene>
<dbReference type="InterPro" id="IPR000719">
    <property type="entry name" value="Prot_kinase_dom"/>
</dbReference>
<keyword evidence="2" id="KW-0547">Nucleotide-binding</keyword>
<dbReference type="InterPro" id="IPR011009">
    <property type="entry name" value="Kinase-like_dom_sf"/>
</dbReference>
<keyword evidence="7" id="KW-0723">Serine/threonine-protein kinase</keyword>
<dbReference type="SMART" id="SM00220">
    <property type="entry name" value="S_TKc"/>
    <property type="match status" value="1"/>
</dbReference>
<dbReference type="PROSITE" id="PS50011">
    <property type="entry name" value="PROTEIN_KINASE_DOM"/>
    <property type="match status" value="1"/>
</dbReference>
<dbReference type="PANTHER" id="PTHR43289">
    <property type="entry name" value="MITOGEN-ACTIVATED PROTEIN KINASE KINASE KINASE 20-RELATED"/>
    <property type="match status" value="1"/>
</dbReference>
<dbReference type="EMBL" id="SMLM01000001">
    <property type="protein sequence ID" value="TFZ05422.1"/>
    <property type="molecule type" value="Genomic_DNA"/>
</dbReference>
<dbReference type="OrthoDB" id="9791419at2"/>
<comment type="caution">
    <text evidence="7">The sequence shown here is derived from an EMBL/GenBank/DDBJ whole genome shotgun (WGS) entry which is preliminary data.</text>
</comment>
<evidence type="ECO:0000256" key="5">
    <source>
        <dbReference type="SAM" id="MobiDB-lite"/>
    </source>
</evidence>
<evidence type="ECO:0000313" key="7">
    <source>
        <dbReference type="EMBL" id="TFZ05422.1"/>
    </source>
</evidence>
<evidence type="ECO:0000256" key="3">
    <source>
        <dbReference type="ARBA" id="ARBA00022777"/>
    </source>
</evidence>
<dbReference type="AlphaFoldDB" id="A0A4Z0C3A6"/>
<dbReference type="GO" id="GO:0004674">
    <property type="term" value="F:protein serine/threonine kinase activity"/>
    <property type="evidence" value="ECO:0007669"/>
    <property type="project" value="UniProtKB-KW"/>
</dbReference>
<feature type="region of interest" description="Disordered" evidence="5">
    <location>
        <begin position="1"/>
        <end position="21"/>
    </location>
</feature>
<dbReference type="Gene3D" id="1.10.510.10">
    <property type="entry name" value="Transferase(Phosphotransferase) domain 1"/>
    <property type="match status" value="1"/>
</dbReference>
<dbReference type="SUPFAM" id="SSF56112">
    <property type="entry name" value="Protein kinase-like (PK-like)"/>
    <property type="match status" value="1"/>
</dbReference>
<evidence type="ECO:0000256" key="2">
    <source>
        <dbReference type="ARBA" id="ARBA00022741"/>
    </source>
</evidence>
<evidence type="ECO:0000259" key="6">
    <source>
        <dbReference type="PROSITE" id="PS50011"/>
    </source>
</evidence>
<keyword evidence="3 7" id="KW-0418">Kinase</keyword>
<keyword evidence="1" id="KW-0808">Transferase</keyword>
<reference evidence="7 8" key="1">
    <citation type="submission" date="2019-03" db="EMBL/GenBank/DDBJ databases">
        <title>Ramlibacter henchirensis DSM 14656, whole genome shotgun sequence.</title>
        <authorList>
            <person name="Zhang X."/>
            <person name="Feng G."/>
            <person name="Zhu H."/>
        </authorList>
    </citation>
    <scope>NUCLEOTIDE SEQUENCE [LARGE SCALE GENOMIC DNA]</scope>
    <source>
        <strain evidence="7 8">DSM 14656</strain>
    </source>
</reference>
<dbReference type="GO" id="GO:0005524">
    <property type="term" value="F:ATP binding"/>
    <property type="evidence" value="ECO:0007669"/>
    <property type="project" value="UniProtKB-KW"/>
</dbReference>
<dbReference type="CDD" id="cd14014">
    <property type="entry name" value="STKc_PknB_like"/>
    <property type="match status" value="1"/>
</dbReference>
<dbReference type="Pfam" id="PF00069">
    <property type="entry name" value="Pkinase"/>
    <property type="match status" value="1"/>
</dbReference>
<dbReference type="PANTHER" id="PTHR43289:SF6">
    <property type="entry name" value="SERINE_THREONINE-PROTEIN KINASE NEKL-3"/>
    <property type="match status" value="1"/>
</dbReference>
<accession>A0A4Z0C3A6</accession>
<feature type="region of interest" description="Disordered" evidence="5">
    <location>
        <begin position="417"/>
        <end position="476"/>
    </location>
</feature>
<dbReference type="Proteomes" id="UP000298180">
    <property type="component" value="Unassembled WGS sequence"/>
</dbReference>
<evidence type="ECO:0000313" key="8">
    <source>
        <dbReference type="Proteomes" id="UP000298180"/>
    </source>
</evidence>